<feature type="signal peptide" evidence="12">
    <location>
        <begin position="1"/>
        <end position="24"/>
    </location>
</feature>
<dbReference type="Pfam" id="PF00263">
    <property type="entry name" value="Secretin"/>
    <property type="match status" value="1"/>
</dbReference>
<sequence>MLTKKIALATAALMIAAAPVPAYAQYMLNMRDADVRAFVDDAARVTGLTFVVDSRVNQNISVVTNRSLSRSEYFEVFLATLRANGLVAIPIPGGYRIQPAQGAATQPSRTGLAGSAQNQFVTEIFRLRTVEAAAAIETLRPLVSSEGSITANRNANSLVIADYADNVRRIRALLQRLDTDTSSSDVVYLQNAGAREIAEALAALNEQGGDLAAPVGVSAIDSANALALRGPSEAVERYADLARELDMRAAGGSQIRVYWLEHADAEAMLPVLQQLLGQPITTTSEAPAFLTSQDGESTGAGPRSQPAPQTASTVTTSTSNNGIVQYGPAVVTRYTGTNAIIIAANPEVQRQVGEVIRQLDTRREQVLVEAIIVEIGDNAARQLGVQFLLAGEDSPFLAANYSNAQPNILAIGGAIANYELGRETSVSDEGVVTTTIDSPLGDGVTEAAVQSALSSTGGLAGGVVNLAGNALFGAIINAVESDTESNILSTPSTVVLDNQESSLLVGQEVPITTGEALSTNFDNAFRTVERQNVGIQLDVKPQVNSSGSVKLFIRQEVSSVAGPVASGSSDLVINKREFKTVVTVDDGEILAIGGLLDEAERNTIEKIPLLGDIPLIGELFKSRSRSKSKTNLMVFIRPTIIRDSDDARAMTARRYGYMRNAQYYNDPDVEPALDTLVRDYLGAVPPVAAPLAPGDVVVRPSTVQDVDVPPAEPMGENILTDPADEETIQ</sequence>
<dbReference type="PRINTS" id="PR00811">
    <property type="entry name" value="BCTERIALGSPD"/>
</dbReference>
<reference evidence="16" key="1">
    <citation type="submission" date="2022-06" db="EMBL/GenBank/DDBJ databases">
        <title>Sphingomicrobium sedimins sp. nov., a marine bacterium isolated from tidal flat.</title>
        <authorList>
            <person name="Kim C.-H."/>
            <person name="Yoo Y."/>
            <person name="Kim J.-J."/>
        </authorList>
    </citation>
    <scope>NUCLEOTIDE SEQUENCE</scope>
    <source>
        <strain evidence="16">GRR-S6-50</strain>
    </source>
</reference>
<evidence type="ECO:0000256" key="10">
    <source>
        <dbReference type="RuleBase" id="RU004004"/>
    </source>
</evidence>
<dbReference type="GO" id="GO:0015628">
    <property type="term" value="P:protein secretion by the type II secretion system"/>
    <property type="evidence" value="ECO:0007669"/>
    <property type="project" value="InterPro"/>
</dbReference>
<dbReference type="GO" id="GO:0009279">
    <property type="term" value="C:cell outer membrane"/>
    <property type="evidence" value="ECO:0007669"/>
    <property type="project" value="UniProtKB-SubCell"/>
</dbReference>
<evidence type="ECO:0000256" key="11">
    <source>
        <dbReference type="SAM" id="MobiDB-lite"/>
    </source>
</evidence>
<dbReference type="InterPro" id="IPR038591">
    <property type="entry name" value="NolW-like_sf"/>
</dbReference>
<dbReference type="Pfam" id="PF21305">
    <property type="entry name" value="type_II_gspD_N0"/>
    <property type="match status" value="1"/>
</dbReference>
<feature type="region of interest" description="Disordered" evidence="11">
    <location>
        <begin position="291"/>
        <end position="319"/>
    </location>
</feature>
<evidence type="ECO:0000256" key="7">
    <source>
        <dbReference type="ARBA" id="ARBA00022927"/>
    </source>
</evidence>
<feature type="domain" description="GspD-like N0" evidence="15">
    <location>
        <begin position="28"/>
        <end position="96"/>
    </location>
</feature>
<evidence type="ECO:0000259" key="13">
    <source>
        <dbReference type="Pfam" id="PF00263"/>
    </source>
</evidence>
<feature type="domain" description="Type II/III secretion system secretin-like" evidence="13">
    <location>
        <begin position="478"/>
        <end position="642"/>
    </location>
</feature>
<feature type="compositionally biased region" description="Low complexity" evidence="11">
    <location>
        <begin position="310"/>
        <end position="319"/>
    </location>
</feature>
<gene>
    <name evidence="16" type="primary">gspD</name>
    <name evidence="16" type="ORF">NDO55_10260</name>
</gene>
<keyword evidence="17" id="KW-1185">Reference proteome</keyword>
<dbReference type="InterPro" id="IPR049371">
    <property type="entry name" value="GspD-like_N0"/>
</dbReference>
<comment type="caution">
    <text evidence="16">The sequence shown here is derived from an EMBL/GenBank/DDBJ whole genome shotgun (WGS) entry which is preliminary data.</text>
</comment>
<accession>A0A9X2J2W8</accession>
<evidence type="ECO:0000256" key="12">
    <source>
        <dbReference type="SAM" id="SignalP"/>
    </source>
</evidence>
<keyword evidence="7" id="KW-0653">Protein transport</keyword>
<evidence type="ECO:0000256" key="8">
    <source>
        <dbReference type="ARBA" id="ARBA00023136"/>
    </source>
</evidence>
<keyword evidence="3 10" id="KW-0813">Transport</keyword>
<evidence type="ECO:0000256" key="6">
    <source>
        <dbReference type="ARBA" id="ARBA00022729"/>
    </source>
</evidence>
<dbReference type="PANTHER" id="PTHR30332">
    <property type="entry name" value="PROBABLE GENERAL SECRETION PATHWAY PROTEIN D"/>
    <property type="match status" value="1"/>
</dbReference>
<protein>
    <submittedName>
        <fullName evidence="16">Type II secretion system secretin GspD</fullName>
    </submittedName>
</protein>
<evidence type="ECO:0000256" key="9">
    <source>
        <dbReference type="ARBA" id="ARBA00023237"/>
    </source>
</evidence>
<organism evidence="16 17">
    <name type="scientific">Sphingomicrobium sediminis</name>
    <dbReference type="NCBI Taxonomy" id="2950949"/>
    <lineage>
        <taxon>Bacteria</taxon>
        <taxon>Pseudomonadati</taxon>
        <taxon>Pseudomonadota</taxon>
        <taxon>Alphaproteobacteria</taxon>
        <taxon>Sphingomonadales</taxon>
        <taxon>Sphingomonadaceae</taxon>
        <taxon>Sphingomicrobium</taxon>
    </lineage>
</organism>
<name>A0A9X2J2W8_9SPHN</name>
<dbReference type="InterPro" id="IPR001775">
    <property type="entry name" value="GspD/PilQ"/>
</dbReference>
<dbReference type="InterPro" id="IPR005644">
    <property type="entry name" value="NolW-like"/>
</dbReference>
<dbReference type="GO" id="GO:0015627">
    <property type="term" value="C:type II protein secretion system complex"/>
    <property type="evidence" value="ECO:0007669"/>
    <property type="project" value="InterPro"/>
</dbReference>
<comment type="similarity">
    <text evidence="2">Belongs to the bacterial secretin family. GSP D subfamily.</text>
</comment>
<evidence type="ECO:0000259" key="15">
    <source>
        <dbReference type="Pfam" id="PF21305"/>
    </source>
</evidence>
<keyword evidence="4" id="KW-1134">Transmembrane beta strand</keyword>
<keyword evidence="6 12" id="KW-0732">Signal</keyword>
<feature type="domain" description="NolW-like" evidence="14">
    <location>
        <begin position="122"/>
        <end position="180"/>
    </location>
</feature>
<dbReference type="Pfam" id="PF03958">
    <property type="entry name" value="Secretin_N"/>
    <property type="match status" value="3"/>
</dbReference>
<comment type="subcellular location">
    <subcellularLocation>
        <location evidence="1 10">Cell outer membrane</location>
    </subcellularLocation>
</comment>
<evidence type="ECO:0000256" key="5">
    <source>
        <dbReference type="ARBA" id="ARBA00022692"/>
    </source>
</evidence>
<keyword evidence="8" id="KW-0472">Membrane</keyword>
<dbReference type="InterPro" id="IPR013356">
    <property type="entry name" value="T2SS_GspD"/>
</dbReference>
<feature type="region of interest" description="Disordered" evidence="11">
    <location>
        <begin position="705"/>
        <end position="729"/>
    </location>
</feature>
<dbReference type="Proteomes" id="UP001155128">
    <property type="component" value="Unassembled WGS sequence"/>
</dbReference>
<keyword evidence="9" id="KW-0998">Cell outer membrane</keyword>
<evidence type="ECO:0000256" key="4">
    <source>
        <dbReference type="ARBA" id="ARBA00022452"/>
    </source>
</evidence>
<evidence type="ECO:0000313" key="17">
    <source>
        <dbReference type="Proteomes" id="UP001155128"/>
    </source>
</evidence>
<dbReference type="InterPro" id="IPR004846">
    <property type="entry name" value="T2SS/T3SS_dom"/>
</dbReference>
<evidence type="ECO:0000313" key="16">
    <source>
        <dbReference type="EMBL" id="MCM8558204.1"/>
    </source>
</evidence>
<dbReference type="NCBIfam" id="TIGR02517">
    <property type="entry name" value="type_II_gspD"/>
    <property type="match status" value="1"/>
</dbReference>
<proteinExistence type="inferred from homology"/>
<dbReference type="EMBL" id="JAMSHT010000001">
    <property type="protein sequence ID" value="MCM8558204.1"/>
    <property type="molecule type" value="Genomic_DNA"/>
</dbReference>
<evidence type="ECO:0000256" key="3">
    <source>
        <dbReference type="ARBA" id="ARBA00022448"/>
    </source>
</evidence>
<feature type="chain" id="PRO_5040976452" evidence="12">
    <location>
        <begin position="25"/>
        <end position="729"/>
    </location>
</feature>
<evidence type="ECO:0000256" key="1">
    <source>
        <dbReference type="ARBA" id="ARBA00004442"/>
    </source>
</evidence>
<keyword evidence="5" id="KW-0812">Transmembrane</keyword>
<feature type="domain" description="NolW-like" evidence="14">
    <location>
        <begin position="185"/>
        <end position="249"/>
    </location>
</feature>
<feature type="domain" description="NolW-like" evidence="14">
    <location>
        <begin position="256"/>
        <end position="365"/>
    </location>
</feature>
<dbReference type="PANTHER" id="PTHR30332:SF24">
    <property type="entry name" value="SECRETIN GSPD-RELATED"/>
    <property type="match status" value="1"/>
</dbReference>
<dbReference type="InterPro" id="IPR050810">
    <property type="entry name" value="Bact_Secretion_Sys_Channel"/>
</dbReference>
<evidence type="ECO:0000259" key="14">
    <source>
        <dbReference type="Pfam" id="PF03958"/>
    </source>
</evidence>
<evidence type="ECO:0000256" key="2">
    <source>
        <dbReference type="ARBA" id="ARBA00006980"/>
    </source>
</evidence>
<dbReference type="Gene3D" id="3.30.1370.120">
    <property type="match status" value="3"/>
</dbReference>
<dbReference type="AlphaFoldDB" id="A0A9X2J2W8"/>